<comment type="caution">
    <text evidence="3">The sequence shown here is derived from an EMBL/GenBank/DDBJ whole genome shotgun (WGS) entry which is preliminary data.</text>
</comment>
<keyword evidence="4" id="KW-1185">Reference proteome</keyword>
<evidence type="ECO:0000313" key="4">
    <source>
        <dbReference type="Proteomes" id="UP001157355"/>
    </source>
</evidence>
<dbReference type="GO" id="GO:0004519">
    <property type="term" value="F:endonuclease activity"/>
    <property type="evidence" value="ECO:0007669"/>
    <property type="project" value="UniProtKB-KW"/>
</dbReference>
<keyword evidence="3" id="KW-0540">Nuclease</keyword>
<dbReference type="Pfam" id="PF03372">
    <property type="entry name" value="Exo_endo_phos"/>
    <property type="match status" value="1"/>
</dbReference>
<dbReference type="Proteomes" id="UP001157355">
    <property type="component" value="Unassembled WGS sequence"/>
</dbReference>
<accession>A0AA37TVL9</accession>
<name>A0AA37TVL9_9RHOB</name>
<evidence type="ECO:0000256" key="1">
    <source>
        <dbReference type="SAM" id="MobiDB-lite"/>
    </source>
</evidence>
<evidence type="ECO:0000259" key="2">
    <source>
        <dbReference type="Pfam" id="PF03372"/>
    </source>
</evidence>
<gene>
    <name evidence="3" type="ORF">GCM10010873_15540</name>
</gene>
<dbReference type="InterPro" id="IPR036691">
    <property type="entry name" value="Endo/exonu/phosph_ase_sf"/>
</dbReference>
<dbReference type="InterPro" id="IPR005135">
    <property type="entry name" value="Endo/exonuclease/phosphatase"/>
</dbReference>
<dbReference type="Gene3D" id="3.60.10.10">
    <property type="entry name" value="Endonuclease/exonuclease/phosphatase"/>
    <property type="match status" value="1"/>
</dbReference>
<dbReference type="PANTHER" id="PTHR14859:SF1">
    <property type="entry name" value="PGAP2-INTERACTING PROTEIN"/>
    <property type="match status" value="1"/>
</dbReference>
<feature type="domain" description="Endonuclease/exonuclease/phosphatase" evidence="2">
    <location>
        <begin position="4"/>
        <end position="281"/>
    </location>
</feature>
<keyword evidence="3" id="KW-0255">Endonuclease</keyword>
<keyword evidence="3" id="KW-0378">Hydrolase</keyword>
<dbReference type="GO" id="GO:0006506">
    <property type="term" value="P:GPI anchor biosynthetic process"/>
    <property type="evidence" value="ECO:0007669"/>
    <property type="project" value="TreeGrafter"/>
</dbReference>
<organism evidence="3 4">
    <name type="scientific">Cypionkella aquatica</name>
    <dbReference type="NCBI Taxonomy" id="1756042"/>
    <lineage>
        <taxon>Bacteria</taxon>
        <taxon>Pseudomonadati</taxon>
        <taxon>Pseudomonadota</taxon>
        <taxon>Alphaproteobacteria</taxon>
        <taxon>Rhodobacterales</taxon>
        <taxon>Paracoccaceae</taxon>
        <taxon>Cypionkella</taxon>
    </lineage>
</organism>
<dbReference type="GO" id="GO:0016020">
    <property type="term" value="C:membrane"/>
    <property type="evidence" value="ECO:0007669"/>
    <property type="project" value="GOC"/>
</dbReference>
<dbReference type="InterPro" id="IPR051916">
    <property type="entry name" value="GPI-anchor_lipid_remodeler"/>
</dbReference>
<feature type="region of interest" description="Disordered" evidence="1">
    <location>
        <begin position="166"/>
        <end position="192"/>
    </location>
</feature>
<dbReference type="AlphaFoldDB" id="A0AA37TVL9"/>
<dbReference type="SUPFAM" id="SSF56219">
    <property type="entry name" value="DNase I-like"/>
    <property type="match status" value="1"/>
</dbReference>
<protein>
    <submittedName>
        <fullName evidence="3">Endonuclease/exonuclease/phosphatase</fullName>
    </submittedName>
</protein>
<sequence>MKLLSYNIQYGFGADGHYDLSRAAKVIDGADIIALQEVERHWSRTNHDDQPAILERLLPHYYTAYGPAFDMDASTIDGRRVINRRRQFGTMILSRWPIIWTRLHLLPMRRMITPLNTQNPALEAMIHTPLGPIRVISLHLAHVGVEERLTQIDHLLALHAGAHHTGGPWSGADDEPSRNWTESQPEPKSPPTAIWMGDFNCEPGSVEHARITGHTPYHPGALYADALTNAVAHLGQTLHTHEKIIAGKTRLRQLDHCFVTGDLTPHLRRAWTDNAQIASDHHPLWVEMA</sequence>
<dbReference type="RefSeq" id="WP_284324800.1">
    <property type="nucleotide sequence ID" value="NZ_BSPP01000005.1"/>
</dbReference>
<reference evidence="3 4" key="1">
    <citation type="journal article" date="2014" name="Int. J. Syst. Evol. Microbiol.">
        <title>Complete genome sequence of Corynebacterium casei LMG S-19264T (=DSM 44701T), isolated from a smear-ripened cheese.</title>
        <authorList>
            <consortium name="US DOE Joint Genome Institute (JGI-PGF)"/>
            <person name="Walter F."/>
            <person name="Albersmeier A."/>
            <person name="Kalinowski J."/>
            <person name="Ruckert C."/>
        </authorList>
    </citation>
    <scope>NUCLEOTIDE SEQUENCE [LARGE SCALE GENOMIC DNA]</scope>
    <source>
        <strain evidence="3 4">NBRC 111766</strain>
    </source>
</reference>
<dbReference type="PANTHER" id="PTHR14859">
    <property type="entry name" value="CALCOFLUOR WHITE HYPERSENSITIVE PROTEIN PRECURSOR"/>
    <property type="match status" value="1"/>
</dbReference>
<proteinExistence type="predicted"/>
<dbReference type="EMBL" id="BSPP01000005">
    <property type="protein sequence ID" value="GLS86580.1"/>
    <property type="molecule type" value="Genomic_DNA"/>
</dbReference>
<evidence type="ECO:0000313" key="3">
    <source>
        <dbReference type="EMBL" id="GLS86580.1"/>
    </source>
</evidence>